<evidence type="ECO:0000256" key="1">
    <source>
        <dbReference type="SAM" id="MobiDB-lite"/>
    </source>
</evidence>
<organism evidence="2 3">
    <name type="scientific">Sanghuangporus baumii</name>
    <name type="common">Phellinus baumii</name>
    <dbReference type="NCBI Taxonomy" id="108892"/>
    <lineage>
        <taxon>Eukaryota</taxon>
        <taxon>Fungi</taxon>
        <taxon>Dikarya</taxon>
        <taxon>Basidiomycota</taxon>
        <taxon>Agaricomycotina</taxon>
        <taxon>Agaricomycetes</taxon>
        <taxon>Hymenochaetales</taxon>
        <taxon>Hymenochaetaceae</taxon>
        <taxon>Sanghuangporus</taxon>
    </lineage>
</organism>
<comment type="caution">
    <text evidence="2">The sequence shown here is derived from an EMBL/GenBank/DDBJ whole genome shotgun (WGS) entry which is preliminary data.</text>
</comment>
<name>A0A9Q5N835_SANBA</name>
<sequence length="319" mass="34932">METSTEVASKPPTSSDVKSELPRAISTPSTPSKEAPQNAATAGAPQASSTSEPAKESKNDSTIELSKTSLLRQQIQTLASLQTRLARIRSLPAHLLIFHAQSPLISLGGLSGLGLGDGNGSSESDTINSILNADTGTEVSMQAREMGLQARVAFRMINDAKEELARDKAQGALKASHESEAQDKSEIILHGRRSRKKRRIVTADSPAPFPSFHVETMHVFPPPRSEDNRKVENLEDLVLFIREFNRRRATESEQRSRTILAVWAPSRPKLAARRNVSDPLTVRVTICDVTTVFVKLRHDRGFGRLYIESVVALGPREKA</sequence>
<dbReference type="OrthoDB" id="3253521at2759"/>
<feature type="compositionally biased region" description="Polar residues" evidence="1">
    <location>
        <begin position="1"/>
        <end position="16"/>
    </location>
</feature>
<accession>A0A9Q5N835</accession>
<dbReference type="Proteomes" id="UP000757232">
    <property type="component" value="Unassembled WGS sequence"/>
</dbReference>
<gene>
    <name evidence="2" type="ORF">A7U60_g2429</name>
</gene>
<protein>
    <submittedName>
        <fullName evidence="2">Uncharacterized protein</fullName>
    </submittedName>
</protein>
<keyword evidence="3" id="KW-1185">Reference proteome</keyword>
<dbReference type="AlphaFoldDB" id="A0A9Q5N835"/>
<evidence type="ECO:0000313" key="3">
    <source>
        <dbReference type="Proteomes" id="UP000757232"/>
    </source>
</evidence>
<evidence type="ECO:0000313" key="2">
    <source>
        <dbReference type="EMBL" id="OCB90330.1"/>
    </source>
</evidence>
<proteinExistence type="predicted"/>
<reference evidence="2" key="1">
    <citation type="submission" date="2016-06" db="EMBL/GenBank/DDBJ databases">
        <title>Draft Genome sequence of the fungus Inonotus baumii.</title>
        <authorList>
            <person name="Zhu H."/>
            <person name="Lin W."/>
        </authorList>
    </citation>
    <scope>NUCLEOTIDE SEQUENCE</scope>
    <source>
        <strain evidence="2">821</strain>
    </source>
</reference>
<dbReference type="EMBL" id="LNZH02000135">
    <property type="protein sequence ID" value="OCB90330.1"/>
    <property type="molecule type" value="Genomic_DNA"/>
</dbReference>
<feature type="region of interest" description="Disordered" evidence="1">
    <location>
        <begin position="1"/>
        <end position="62"/>
    </location>
</feature>